<dbReference type="Pfam" id="PF13426">
    <property type="entry name" value="PAS_9"/>
    <property type="match status" value="2"/>
</dbReference>
<dbReference type="RefSeq" id="WP_313868062.1">
    <property type="nucleotide sequence ID" value="NZ_CP132507.1"/>
</dbReference>
<dbReference type="SMART" id="SM00448">
    <property type="entry name" value="REC"/>
    <property type="match status" value="2"/>
</dbReference>
<evidence type="ECO:0000256" key="3">
    <source>
        <dbReference type="ARBA" id="ARBA00012438"/>
    </source>
</evidence>
<keyword evidence="10" id="KW-0067">ATP-binding</keyword>
<organism evidence="23 24">
    <name type="scientific">Rhodoferax mekongensis</name>
    <dbReference type="NCBI Taxonomy" id="3068341"/>
    <lineage>
        <taxon>Bacteria</taxon>
        <taxon>Pseudomonadati</taxon>
        <taxon>Pseudomonadota</taxon>
        <taxon>Betaproteobacteria</taxon>
        <taxon>Burkholderiales</taxon>
        <taxon>Comamonadaceae</taxon>
        <taxon>Rhodoferax</taxon>
    </lineage>
</organism>
<evidence type="ECO:0000256" key="4">
    <source>
        <dbReference type="ARBA" id="ARBA00022475"/>
    </source>
</evidence>
<dbReference type="Gene3D" id="1.10.287.130">
    <property type="match status" value="1"/>
</dbReference>
<keyword evidence="9" id="KW-0418">Kinase</keyword>
<name>A0ABZ0B034_9BURK</name>
<dbReference type="InterPro" id="IPR001610">
    <property type="entry name" value="PAC"/>
</dbReference>
<evidence type="ECO:0000259" key="18">
    <source>
        <dbReference type="PROSITE" id="PS50110"/>
    </source>
</evidence>
<keyword evidence="12" id="KW-0902">Two-component regulatory system</keyword>
<feature type="domain" description="HAMP" evidence="21">
    <location>
        <begin position="203"/>
        <end position="256"/>
    </location>
</feature>
<dbReference type="Gene3D" id="6.10.340.10">
    <property type="match status" value="1"/>
</dbReference>
<comment type="subcellular location">
    <subcellularLocation>
        <location evidence="2">Cell membrane</location>
        <topology evidence="2">Multi-pass membrane protein</topology>
    </subcellularLocation>
</comment>
<evidence type="ECO:0000259" key="20">
    <source>
        <dbReference type="PROSITE" id="PS50113"/>
    </source>
</evidence>
<feature type="domain" description="PAS" evidence="19">
    <location>
        <begin position="445"/>
        <end position="492"/>
    </location>
</feature>
<dbReference type="PROSITE" id="PS50110">
    <property type="entry name" value="RESPONSE_REGULATORY"/>
    <property type="match status" value="2"/>
</dbReference>
<reference evidence="23 24" key="1">
    <citation type="submission" date="2023-08" db="EMBL/GenBank/DDBJ databases">
        <title>Rhodoferax potami sp. nov. and Rhodoferax mekongensis sp. nov., isolated from the Mekong River in Thailand.</title>
        <authorList>
            <person name="Kitikhun S."/>
            <person name="Charoenyingcharoen P."/>
            <person name="Siriarchawattana P."/>
            <person name="Likhitrattanapisal S."/>
            <person name="Nilsakha T."/>
            <person name="Chanpet A."/>
            <person name="Rattanawaree P."/>
            <person name="Ingsriswang S."/>
        </authorList>
    </citation>
    <scope>NUCLEOTIDE SEQUENCE [LARGE SCALE GENOMIC DNA]</scope>
    <source>
        <strain evidence="23 24">TBRC 17307</strain>
    </source>
</reference>
<dbReference type="EMBL" id="CP132507">
    <property type="protein sequence ID" value="WNO05280.1"/>
    <property type="molecule type" value="Genomic_DNA"/>
</dbReference>
<dbReference type="EC" id="2.7.13.3" evidence="3"/>
<dbReference type="InterPro" id="IPR036097">
    <property type="entry name" value="HisK_dim/P_sf"/>
</dbReference>
<dbReference type="Pfam" id="PF00512">
    <property type="entry name" value="HisKA"/>
    <property type="match status" value="1"/>
</dbReference>
<evidence type="ECO:0000256" key="13">
    <source>
        <dbReference type="ARBA" id="ARBA00023136"/>
    </source>
</evidence>
<dbReference type="InterPro" id="IPR036890">
    <property type="entry name" value="HATPase_C_sf"/>
</dbReference>
<evidence type="ECO:0000313" key="24">
    <source>
        <dbReference type="Proteomes" id="UP001302257"/>
    </source>
</evidence>
<dbReference type="PROSITE" id="PS50112">
    <property type="entry name" value="PAS"/>
    <property type="match status" value="2"/>
</dbReference>
<dbReference type="InterPro" id="IPR004358">
    <property type="entry name" value="Sig_transdc_His_kin-like_C"/>
</dbReference>
<evidence type="ECO:0000313" key="23">
    <source>
        <dbReference type="EMBL" id="WNO05280.1"/>
    </source>
</evidence>
<dbReference type="CDD" id="cd16922">
    <property type="entry name" value="HATPase_EvgS-ArcB-TorS-like"/>
    <property type="match status" value="1"/>
</dbReference>
<keyword evidence="4" id="KW-1003">Cell membrane</keyword>
<feature type="domain" description="Response regulatory" evidence="18">
    <location>
        <begin position="803"/>
        <end position="924"/>
    </location>
</feature>
<evidence type="ECO:0000259" key="22">
    <source>
        <dbReference type="PROSITE" id="PS50894"/>
    </source>
</evidence>
<dbReference type="Gene3D" id="1.20.120.160">
    <property type="entry name" value="HPT domain"/>
    <property type="match status" value="1"/>
</dbReference>
<feature type="domain" description="PAS" evidence="19">
    <location>
        <begin position="261"/>
        <end position="315"/>
    </location>
</feature>
<dbReference type="CDD" id="cd00082">
    <property type="entry name" value="HisKA"/>
    <property type="match status" value="1"/>
</dbReference>
<dbReference type="SMART" id="SM00086">
    <property type="entry name" value="PAC"/>
    <property type="match status" value="2"/>
</dbReference>
<comment type="catalytic activity">
    <reaction evidence="1">
        <text>ATP + protein L-histidine = ADP + protein N-phospho-L-histidine.</text>
        <dbReference type="EC" id="2.7.13.3"/>
    </reaction>
</comment>
<dbReference type="Pfam" id="PF00072">
    <property type="entry name" value="Response_reg"/>
    <property type="match status" value="2"/>
</dbReference>
<dbReference type="Pfam" id="PF02518">
    <property type="entry name" value="HATPase_c"/>
    <property type="match status" value="1"/>
</dbReference>
<dbReference type="Pfam" id="PF00672">
    <property type="entry name" value="HAMP"/>
    <property type="match status" value="1"/>
</dbReference>
<evidence type="ECO:0000256" key="15">
    <source>
        <dbReference type="PROSITE-ProRule" id="PRU00169"/>
    </source>
</evidence>
<dbReference type="SUPFAM" id="SSF47384">
    <property type="entry name" value="Homodimeric domain of signal transducing histidine kinase"/>
    <property type="match status" value="1"/>
</dbReference>
<evidence type="ECO:0000256" key="14">
    <source>
        <dbReference type="PROSITE-ProRule" id="PRU00110"/>
    </source>
</evidence>
<dbReference type="SUPFAM" id="SSF158472">
    <property type="entry name" value="HAMP domain-like"/>
    <property type="match status" value="1"/>
</dbReference>
<dbReference type="SMART" id="SM00388">
    <property type="entry name" value="HisKA"/>
    <property type="match status" value="1"/>
</dbReference>
<feature type="domain" description="Histidine kinase" evidence="17">
    <location>
        <begin position="564"/>
        <end position="785"/>
    </location>
</feature>
<keyword evidence="5 15" id="KW-0597">Phosphoprotein</keyword>
<feature type="domain" description="HPt" evidence="22">
    <location>
        <begin position="1109"/>
        <end position="1202"/>
    </location>
</feature>
<proteinExistence type="predicted"/>
<dbReference type="SMART" id="SM00304">
    <property type="entry name" value="HAMP"/>
    <property type="match status" value="1"/>
</dbReference>
<dbReference type="Gene3D" id="3.30.450.20">
    <property type="entry name" value="PAS domain"/>
    <property type="match status" value="2"/>
</dbReference>
<accession>A0ABZ0B034</accession>
<dbReference type="Gene3D" id="3.40.50.2300">
    <property type="match status" value="2"/>
</dbReference>
<keyword evidence="24" id="KW-1185">Reference proteome</keyword>
<evidence type="ECO:0000256" key="2">
    <source>
        <dbReference type="ARBA" id="ARBA00004651"/>
    </source>
</evidence>
<dbReference type="SUPFAM" id="SSF55874">
    <property type="entry name" value="ATPase domain of HSP90 chaperone/DNA topoisomerase II/histidine kinase"/>
    <property type="match status" value="1"/>
</dbReference>
<dbReference type="InterPro" id="IPR008207">
    <property type="entry name" value="Sig_transdc_His_kin_Hpt_dom"/>
</dbReference>
<dbReference type="InterPro" id="IPR036641">
    <property type="entry name" value="HPT_dom_sf"/>
</dbReference>
<dbReference type="InterPro" id="IPR003660">
    <property type="entry name" value="HAMP_dom"/>
</dbReference>
<gene>
    <name evidence="23" type="ORF">RAN89_02325</name>
</gene>
<dbReference type="SUPFAM" id="SSF52172">
    <property type="entry name" value="CheY-like"/>
    <property type="match status" value="2"/>
</dbReference>
<keyword evidence="8" id="KW-0547">Nucleotide-binding</keyword>
<evidence type="ECO:0000256" key="10">
    <source>
        <dbReference type="ARBA" id="ARBA00022840"/>
    </source>
</evidence>
<dbReference type="SMART" id="SM00387">
    <property type="entry name" value="HATPase_c"/>
    <property type="match status" value="1"/>
</dbReference>
<dbReference type="SUPFAM" id="SSF55785">
    <property type="entry name" value="PYP-like sensor domain (PAS domain)"/>
    <property type="match status" value="2"/>
</dbReference>
<feature type="modified residue" description="4-aspartylphosphate" evidence="15">
    <location>
        <position position="857"/>
    </location>
</feature>
<dbReference type="PROSITE" id="PS50885">
    <property type="entry name" value="HAMP"/>
    <property type="match status" value="1"/>
</dbReference>
<keyword evidence="11 16" id="KW-1133">Transmembrane helix</keyword>
<dbReference type="InterPro" id="IPR011006">
    <property type="entry name" value="CheY-like_superfamily"/>
</dbReference>
<dbReference type="PRINTS" id="PR00344">
    <property type="entry name" value="BCTRLSENSOR"/>
</dbReference>
<dbReference type="InterPro" id="IPR003661">
    <property type="entry name" value="HisK_dim/P_dom"/>
</dbReference>
<feature type="domain" description="Response regulatory" evidence="18">
    <location>
        <begin position="950"/>
        <end position="1066"/>
    </location>
</feature>
<dbReference type="NCBIfam" id="TIGR00229">
    <property type="entry name" value="sensory_box"/>
    <property type="match status" value="2"/>
</dbReference>
<evidence type="ECO:0000256" key="16">
    <source>
        <dbReference type="SAM" id="Phobius"/>
    </source>
</evidence>
<feature type="modified residue" description="4-aspartylphosphate" evidence="15">
    <location>
        <position position="999"/>
    </location>
</feature>
<dbReference type="InterPro" id="IPR005467">
    <property type="entry name" value="His_kinase_dom"/>
</dbReference>
<keyword evidence="7 16" id="KW-0812">Transmembrane</keyword>
<evidence type="ECO:0000256" key="6">
    <source>
        <dbReference type="ARBA" id="ARBA00022679"/>
    </source>
</evidence>
<evidence type="ECO:0000256" key="7">
    <source>
        <dbReference type="ARBA" id="ARBA00022692"/>
    </source>
</evidence>
<evidence type="ECO:0000256" key="1">
    <source>
        <dbReference type="ARBA" id="ARBA00000085"/>
    </source>
</evidence>
<protein>
    <recommendedName>
        <fullName evidence="3">histidine kinase</fullName>
        <ecNumber evidence="3">2.7.13.3</ecNumber>
    </recommendedName>
</protein>
<dbReference type="CDD" id="cd00130">
    <property type="entry name" value="PAS"/>
    <property type="match status" value="2"/>
</dbReference>
<evidence type="ECO:0000256" key="8">
    <source>
        <dbReference type="ARBA" id="ARBA00022741"/>
    </source>
</evidence>
<evidence type="ECO:0000259" key="17">
    <source>
        <dbReference type="PROSITE" id="PS50109"/>
    </source>
</evidence>
<dbReference type="PROSITE" id="PS50894">
    <property type="entry name" value="HPT"/>
    <property type="match status" value="1"/>
</dbReference>
<dbReference type="PROSITE" id="PS50109">
    <property type="entry name" value="HIS_KIN"/>
    <property type="match status" value="1"/>
</dbReference>
<evidence type="ECO:0000256" key="12">
    <source>
        <dbReference type="ARBA" id="ARBA00023012"/>
    </source>
</evidence>
<dbReference type="SUPFAM" id="SSF47226">
    <property type="entry name" value="Histidine-containing phosphotransfer domain, HPT domain"/>
    <property type="match status" value="1"/>
</dbReference>
<dbReference type="InterPro" id="IPR000014">
    <property type="entry name" value="PAS"/>
</dbReference>
<dbReference type="CDD" id="cd17546">
    <property type="entry name" value="REC_hyHK_CKI1_RcsC-like"/>
    <property type="match status" value="2"/>
</dbReference>
<evidence type="ECO:0000256" key="5">
    <source>
        <dbReference type="ARBA" id="ARBA00022553"/>
    </source>
</evidence>
<keyword evidence="6" id="KW-0808">Transferase</keyword>
<dbReference type="Gene3D" id="3.30.565.10">
    <property type="entry name" value="Histidine kinase-like ATPase, C-terminal domain"/>
    <property type="match status" value="1"/>
</dbReference>
<dbReference type="InterPro" id="IPR003594">
    <property type="entry name" value="HATPase_dom"/>
</dbReference>
<feature type="transmembrane region" description="Helical" evidence="16">
    <location>
        <begin position="12"/>
        <end position="33"/>
    </location>
</feature>
<feature type="modified residue" description="Phosphohistidine" evidence="14">
    <location>
        <position position="1148"/>
    </location>
</feature>
<keyword evidence="13 16" id="KW-0472">Membrane</keyword>
<evidence type="ECO:0000256" key="11">
    <source>
        <dbReference type="ARBA" id="ARBA00022989"/>
    </source>
</evidence>
<dbReference type="SMART" id="SM00091">
    <property type="entry name" value="PAS"/>
    <property type="match status" value="2"/>
</dbReference>
<dbReference type="PANTHER" id="PTHR45339:SF1">
    <property type="entry name" value="HYBRID SIGNAL TRANSDUCTION HISTIDINE KINASE J"/>
    <property type="match status" value="1"/>
</dbReference>
<evidence type="ECO:0000259" key="19">
    <source>
        <dbReference type="PROSITE" id="PS50112"/>
    </source>
</evidence>
<sequence length="1288" mass="141152">MTGRRISLRSALPLGLAVAVVAMLLVSFFVGILNDRAAVVEHQTDDAILIAEHMARTAERGLANQREQVAADLAVTSTDRAVVAMVVIDADGKVELAHRLGWTGQHVSKVIPGFDMARFKRVSWGNLPDVEISESLARITVLTQYNLPVGDAELRSSRHGAIYLEYDILPDFDLVLWHAQNRLWSQLAIAIVLIAALSSILKRFVIRPIRQLEQAAEQFTLGEIPKDALLENGPKEVQRLSHSFNAMLQRVVSAQQKVASSQARMEGIVDAAMDAIITVDSLHRIVVMNRAALDLFGYELEEVLGQSVDMLIPHDTRHYHAREMTAFAKTGVTRRRMSGQSVVRGMRKDGTEFPAEASISHLVIDGQDLLTVIMRDVTDRVRAEQEIRMLNASLEDQVAQRTARLESTLLALSDEKQKLSLAHAEQRAIFEMATVGIVLMVNRVVVQCNRNLEELFGYAPGELLGQSTRCWYPSEESYDAMGRAVQQLTDGGRLHNTELQMVRKDGTLFWARVSARVFDTPDHRNAVLGVLEDITPSYEARQAIEHAHQQAEEANRAKSSFLANMSHEIRTPMNAIMGMSYLVQKTELSERQRGYLNKIQSSSQHLLGIINDILDYSKIEAGKLGIEHIEFELDKVLDNLAGLVGDKAASKGLELVFDVDKQVPLQLVGDPLRLGQILVNYANNAVKFTERGEIDIRVRVQEESTSHVMLHFAVRDTGIGISEEQKSVLFQSFQQADASTTRKFGGTGLGLAISRQLAQMMEGEVGVDSTFGQGSTFWFTARLQKGISTGRARVLRSELYGKRVLVVDDNDSARTLLQTMLQDLNLVAEAVDAGPAALDAVYKSAQAGQPFEIVFLDWQMPGMSGVELAQRLQALPLEVTPRLVLVTGYGREEVLSSAEAAGIQTVLVKPVSASMLFDSVARELSGAPAPVQAFGAMPPDEGLARLRGARVLLVEDNELNQEVATELLQGVGVEVAVAHNGQEAVEQVQAGRFDLVLMDMQMPVMDGLTATRILRRNEALSGLPIIAMTANAMASDREACLAAGMNDHLAKPIEPEHLFASLLHWLAGRTPAPLAGQAVAAATHEESTLQLPVVEGLDTRAGLRRVMGKRAVYLSLLHKFVQGQGDAIPQLQQALYRGDAAQLRQLAHTLKSVAGNIGLGSVQQRAADLELAASGQNPGTQKAALEALASILVPQWKALQAALAPEQPVEPVGDAVDPVRLHHVCTRLRSLLEDDDMEVIELVRDNEVLLRTACASRFDEMQARIQQFDFESAAAIVRDAMEGNAHVR</sequence>
<dbReference type="CDD" id="cd06225">
    <property type="entry name" value="HAMP"/>
    <property type="match status" value="1"/>
</dbReference>
<dbReference type="Pfam" id="PF01627">
    <property type="entry name" value="Hpt"/>
    <property type="match status" value="1"/>
</dbReference>
<dbReference type="InterPro" id="IPR035965">
    <property type="entry name" value="PAS-like_dom_sf"/>
</dbReference>
<evidence type="ECO:0000259" key="21">
    <source>
        <dbReference type="PROSITE" id="PS50885"/>
    </source>
</evidence>
<evidence type="ECO:0000256" key="9">
    <source>
        <dbReference type="ARBA" id="ARBA00022777"/>
    </source>
</evidence>
<dbReference type="InterPro" id="IPR001789">
    <property type="entry name" value="Sig_transdc_resp-reg_receiver"/>
</dbReference>
<dbReference type="Proteomes" id="UP001302257">
    <property type="component" value="Chromosome"/>
</dbReference>
<dbReference type="SMART" id="SM00073">
    <property type="entry name" value="HPT"/>
    <property type="match status" value="1"/>
</dbReference>
<feature type="domain" description="PAC" evidence="20">
    <location>
        <begin position="495"/>
        <end position="546"/>
    </location>
</feature>
<dbReference type="InterPro" id="IPR000700">
    <property type="entry name" value="PAS-assoc_C"/>
</dbReference>
<dbReference type="PANTHER" id="PTHR45339">
    <property type="entry name" value="HYBRID SIGNAL TRANSDUCTION HISTIDINE KINASE J"/>
    <property type="match status" value="1"/>
</dbReference>
<dbReference type="PROSITE" id="PS50113">
    <property type="entry name" value="PAC"/>
    <property type="match status" value="1"/>
</dbReference>